<name>A0A2P2JFM6_RHIMU</name>
<proteinExistence type="predicted"/>
<dbReference type="AlphaFoldDB" id="A0A2P2JFM6"/>
<accession>A0A2P2JFM6</accession>
<protein>
    <submittedName>
        <fullName evidence="1">Uncharacterized protein</fullName>
    </submittedName>
</protein>
<reference evidence="1" key="1">
    <citation type="submission" date="2018-02" db="EMBL/GenBank/DDBJ databases">
        <title>Rhizophora mucronata_Transcriptome.</title>
        <authorList>
            <person name="Meera S.P."/>
            <person name="Sreeshan A."/>
            <person name="Augustine A."/>
        </authorList>
    </citation>
    <scope>NUCLEOTIDE SEQUENCE</scope>
    <source>
        <tissue evidence="1">Leaf</tissue>
    </source>
</reference>
<dbReference type="EMBL" id="GGEC01011781">
    <property type="protein sequence ID" value="MBW92264.1"/>
    <property type="molecule type" value="Transcribed_RNA"/>
</dbReference>
<evidence type="ECO:0000313" key="1">
    <source>
        <dbReference type="EMBL" id="MBW92264.1"/>
    </source>
</evidence>
<organism evidence="1">
    <name type="scientific">Rhizophora mucronata</name>
    <name type="common">Asiatic mangrove</name>
    <dbReference type="NCBI Taxonomy" id="61149"/>
    <lineage>
        <taxon>Eukaryota</taxon>
        <taxon>Viridiplantae</taxon>
        <taxon>Streptophyta</taxon>
        <taxon>Embryophyta</taxon>
        <taxon>Tracheophyta</taxon>
        <taxon>Spermatophyta</taxon>
        <taxon>Magnoliopsida</taxon>
        <taxon>eudicotyledons</taxon>
        <taxon>Gunneridae</taxon>
        <taxon>Pentapetalae</taxon>
        <taxon>rosids</taxon>
        <taxon>fabids</taxon>
        <taxon>Malpighiales</taxon>
        <taxon>Rhizophoraceae</taxon>
        <taxon>Rhizophora</taxon>
    </lineage>
</organism>
<sequence>MLRFSIPSLGLTELEIFRSLVKGNLILQTSIRTMVYQELYLSDLLLNVHSRENSTLRIWLPY</sequence>